<dbReference type="SUPFAM" id="SSF159888">
    <property type="entry name" value="YdhG-like"/>
    <property type="match status" value="1"/>
</dbReference>
<dbReference type="STRING" id="500610.SAMN02799615_01718"/>
<name>A0A1I2DKJ3_9GAMM</name>
<protein>
    <recommendedName>
        <fullName evidence="1">YdhG-like domain-containing protein</fullName>
    </recommendedName>
</protein>
<keyword evidence="3" id="KW-1185">Reference proteome</keyword>
<dbReference type="InterPro" id="IPR014922">
    <property type="entry name" value="YdhG-like"/>
</dbReference>
<proteinExistence type="predicted"/>
<dbReference type="RefSeq" id="WP_026635293.1">
    <property type="nucleotide sequence ID" value="NZ_FONH01000004.1"/>
</dbReference>
<accession>A0A1I2DKJ3</accession>
<dbReference type="Gene3D" id="3.90.1150.200">
    <property type="match status" value="1"/>
</dbReference>
<sequence>MSSHDPRIDAYIAKSAGFARPVLEQIRATVHAACPEAEETLKWSMPYFSYRGALMCGMAAFKQHASLHFWHYKELFGETAGDADEGMGQFGKLVSVRDLPSKKELTAYVKKAMTLIEGGATRARPKAAPKPALPVPDDLAALLAQKNNAAARKTFEGFTASMQRDYIEWIVEAKTGATRQKRLATTLEWLAEGKQRNWKYM</sequence>
<dbReference type="Pfam" id="PF13376">
    <property type="entry name" value="OmdA"/>
    <property type="match status" value="1"/>
</dbReference>
<evidence type="ECO:0000313" key="3">
    <source>
        <dbReference type="Proteomes" id="UP000199477"/>
    </source>
</evidence>
<feature type="domain" description="YdhG-like" evidence="1">
    <location>
        <begin position="20"/>
        <end position="113"/>
    </location>
</feature>
<gene>
    <name evidence="2" type="ORF">SAMN02799615_01718</name>
</gene>
<dbReference type="AlphaFoldDB" id="A0A1I2DKJ3"/>
<evidence type="ECO:0000313" key="2">
    <source>
        <dbReference type="EMBL" id="SFE81074.1"/>
    </source>
</evidence>
<evidence type="ECO:0000259" key="1">
    <source>
        <dbReference type="Pfam" id="PF08818"/>
    </source>
</evidence>
<dbReference type="EMBL" id="FONH01000004">
    <property type="protein sequence ID" value="SFE81074.1"/>
    <property type="molecule type" value="Genomic_DNA"/>
</dbReference>
<dbReference type="Proteomes" id="UP000199477">
    <property type="component" value="Unassembled WGS sequence"/>
</dbReference>
<dbReference type="Pfam" id="PF08818">
    <property type="entry name" value="DUF1801"/>
    <property type="match status" value="1"/>
</dbReference>
<organism evidence="2 3">
    <name type="scientific">Dyella marensis</name>
    <dbReference type="NCBI Taxonomy" id="500610"/>
    <lineage>
        <taxon>Bacteria</taxon>
        <taxon>Pseudomonadati</taxon>
        <taxon>Pseudomonadota</taxon>
        <taxon>Gammaproteobacteria</taxon>
        <taxon>Lysobacterales</taxon>
        <taxon>Rhodanobacteraceae</taxon>
        <taxon>Dyella</taxon>
    </lineage>
</organism>
<reference evidence="3" key="1">
    <citation type="submission" date="2016-10" db="EMBL/GenBank/DDBJ databases">
        <authorList>
            <person name="Varghese N."/>
            <person name="Submissions S."/>
        </authorList>
    </citation>
    <scope>NUCLEOTIDE SEQUENCE [LARGE SCALE GENOMIC DNA]</scope>
    <source>
        <strain evidence="3">UNC178MFTsu3.1</strain>
    </source>
</reference>